<sequence length="170" mass="18305">MRTLQTVALLASALGAALMAGLFCAFSYAVMPGLSRGDDRAFVQSMQHINRAIINGWFLTPFLLPLPLLVLAAVLAAKGHSPGALPWIIAALALYLAAFLVTGTQNVPLNDTLDKVPLDSAADRRREAREAFEARWTTWNTVRAALHTASLGALLWALHLHGTGVRELNP</sequence>
<feature type="transmembrane region" description="Helical" evidence="1">
    <location>
        <begin position="6"/>
        <end position="31"/>
    </location>
</feature>
<keyword evidence="1" id="KW-0472">Membrane</keyword>
<feature type="transmembrane region" description="Helical" evidence="1">
    <location>
        <begin position="83"/>
        <end position="101"/>
    </location>
</feature>
<keyword evidence="1" id="KW-0812">Transmembrane</keyword>
<reference evidence="2" key="1">
    <citation type="submission" date="2022-10" db="EMBL/GenBank/DDBJ databases">
        <title>The complete genomes of actinobacterial strains from the NBC collection.</title>
        <authorList>
            <person name="Joergensen T.S."/>
            <person name="Alvarez Arevalo M."/>
            <person name="Sterndorff E.B."/>
            <person name="Faurdal D."/>
            <person name="Vuksanovic O."/>
            <person name="Mourched A.-S."/>
            <person name="Charusanti P."/>
            <person name="Shaw S."/>
            <person name="Blin K."/>
            <person name="Weber T."/>
        </authorList>
    </citation>
    <scope>NUCLEOTIDE SEQUENCE</scope>
    <source>
        <strain evidence="2">NBC_01401</strain>
    </source>
</reference>
<feature type="transmembrane region" description="Helical" evidence="1">
    <location>
        <begin position="52"/>
        <end position="77"/>
    </location>
</feature>
<name>A0AAU3GNU7_9ACTN</name>
<organism evidence="2">
    <name type="scientific">Streptomyces sp. NBC_01401</name>
    <dbReference type="NCBI Taxonomy" id="2903854"/>
    <lineage>
        <taxon>Bacteria</taxon>
        <taxon>Bacillati</taxon>
        <taxon>Actinomycetota</taxon>
        <taxon>Actinomycetes</taxon>
        <taxon>Kitasatosporales</taxon>
        <taxon>Streptomycetaceae</taxon>
        <taxon>Streptomyces</taxon>
    </lineage>
</organism>
<dbReference type="InterPro" id="IPR013901">
    <property type="entry name" value="Anthrone_oxy"/>
</dbReference>
<evidence type="ECO:0000256" key="1">
    <source>
        <dbReference type="SAM" id="Phobius"/>
    </source>
</evidence>
<dbReference type="EMBL" id="CP109535">
    <property type="protein sequence ID" value="WTY94118.1"/>
    <property type="molecule type" value="Genomic_DNA"/>
</dbReference>
<proteinExistence type="predicted"/>
<gene>
    <name evidence="2" type="ORF">OG626_04035</name>
</gene>
<keyword evidence="1" id="KW-1133">Transmembrane helix</keyword>
<protein>
    <submittedName>
        <fullName evidence="2">DUF1772 domain-containing protein</fullName>
    </submittedName>
</protein>
<dbReference type="Pfam" id="PF08592">
    <property type="entry name" value="Anthrone_oxy"/>
    <property type="match status" value="1"/>
</dbReference>
<accession>A0AAU3GNU7</accession>
<dbReference type="AlphaFoldDB" id="A0AAU3GNU7"/>
<evidence type="ECO:0000313" key="2">
    <source>
        <dbReference type="EMBL" id="WTY94118.1"/>
    </source>
</evidence>